<sequence>MLSACLILLLFGSFVLFLSDSVYRQADASAYNMYKPVAGEPDGGPSFSELQSINPDISAWLTVYGTHIDYPVAHADNNDKYINTDPLGEYSLSGSLFLDYNNAPGFTDFSNIIYGHHMEKNKMFGELASFLDQEYFNAREYGELFYEGENHGIRFFAALEADAYDDTIYRTDVPAGEEEAYVSHLIAVSKNSRRVEIKPNDRLVLLSTCTTGSSSERHILAGVITDDTYGNPFAAGETGGTSTNKHQVDHRKSGLLGGIDWQLLVSPIILVLLIVLYWLCGRVRRGRYENNE</sequence>
<accession>A0ABS3LC72</accession>
<keyword evidence="3" id="KW-1185">Reference proteome</keyword>
<evidence type="ECO:0000313" key="2">
    <source>
        <dbReference type="EMBL" id="MBO1307232.1"/>
    </source>
</evidence>
<dbReference type="Gene3D" id="2.40.260.10">
    <property type="entry name" value="Sortase"/>
    <property type="match status" value="1"/>
</dbReference>
<keyword evidence="1" id="KW-0472">Membrane</keyword>
<proteinExistence type="predicted"/>
<name>A0ABS3LC72_9ENTE</name>
<dbReference type="InterPro" id="IPR023365">
    <property type="entry name" value="Sortase_dom-sf"/>
</dbReference>
<dbReference type="GO" id="GO:0016787">
    <property type="term" value="F:hydrolase activity"/>
    <property type="evidence" value="ECO:0007669"/>
    <property type="project" value="UniProtKB-KW"/>
</dbReference>
<dbReference type="InterPro" id="IPR009835">
    <property type="entry name" value="SrtB"/>
</dbReference>
<dbReference type="SUPFAM" id="SSF63817">
    <property type="entry name" value="Sortase"/>
    <property type="match status" value="1"/>
</dbReference>
<keyword evidence="2" id="KW-0378">Hydrolase</keyword>
<dbReference type="EMBL" id="JAFREM010000020">
    <property type="protein sequence ID" value="MBO1307232.1"/>
    <property type="molecule type" value="Genomic_DNA"/>
</dbReference>
<protein>
    <submittedName>
        <fullName evidence="2">Class B sortase</fullName>
        <ecNumber evidence="2">3.4.22.71</ecNumber>
    </submittedName>
</protein>
<evidence type="ECO:0000313" key="3">
    <source>
        <dbReference type="Proteomes" id="UP000664601"/>
    </source>
</evidence>
<gene>
    <name evidence="2" type="primary">srtB</name>
    <name evidence="2" type="ORF">JZO70_13730</name>
</gene>
<evidence type="ECO:0000256" key="1">
    <source>
        <dbReference type="SAM" id="Phobius"/>
    </source>
</evidence>
<dbReference type="CDD" id="cd05826">
    <property type="entry name" value="Sortase_B"/>
    <property type="match status" value="1"/>
</dbReference>
<keyword evidence="1" id="KW-0812">Transmembrane</keyword>
<dbReference type="NCBIfam" id="TIGR03064">
    <property type="entry name" value="sortase_srtB"/>
    <property type="match status" value="1"/>
</dbReference>
<dbReference type="Proteomes" id="UP000664601">
    <property type="component" value="Unassembled WGS sequence"/>
</dbReference>
<keyword evidence="1" id="KW-1133">Transmembrane helix</keyword>
<comment type="caution">
    <text evidence="2">The sequence shown here is derived from an EMBL/GenBank/DDBJ whole genome shotgun (WGS) entry which is preliminary data.</text>
</comment>
<dbReference type="EC" id="3.4.22.71" evidence="2"/>
<feature type="transmembrane region" description="Helical" evidence="1">
    <location>
        <begin position="261"/>
        <end position="280"/>
    </location>
</feature>
<organism evidence="2 3">
    <name type="scientific">Candidatus Enterococcus moelleringii</name>
    <dbReference type="NCBI Taxonomy" id="2815325"/>
    <lineage>
        <taxon>Bacteria</taxon>
        <taxon>Bacillati</taxon>
        <taxon>Bacillota</taxon>
        <taxon>Bacilli</taxon>
        <taxon>Lactobacillales</taxon>
        <taxon>Enterococcaceae</taxon>
        <taxon>Enterococcus</taxon>
    </lineage>
</organism>
<reference evidence="2 3" key="1">
    <citation type="submission" date="2021-03" db="EMBL/GenBank/DDBJ databases">
        <title>Enterococcal diversity collection.</title>
        <authorList>
            <person name="Gilmore M.S."/>
            <person name="Schwartzman J."/>
            <person name="Van Tyne D."/>
            <person name="Martin M."/>
            <person name="Earl A.M."/>
            <person name="Manson A.L."/>
            <person name="Straub T."/>
            <person name="Salamzade R."/>
            <person name="Saavedra J."/>
            <person name="Lebreton F."/>
            <person name="Prichula J."/>
            <person name="Schaufler K."/>
            <person name="Gaca A."/>
            <person name="Sgardioli B."/>
            <person name="Wagenaar J."/>
            <person name="Strong T."/>
        </authorList>
    </citation>
    <scope>NUCLEOTIDE SEQUENCE [LARGE SCALE GENOMIC DNA]</scope>
    <source>
        <strain evidence="2 3">669A</strain>
    </source>
</reference>